<dbReference type="PRINTS" id="PR00120">
    <property type="entry name" value="HATPASE"/>
</dbReference>
<keyword evidence="3" id="KW-1003">Cell membrane</keyword>
<dbReference type="Pfam" id="PF13246">
    <property type="entry name" value="Cation_ATPase"/>
    <property type="match status" value="1"/>
</dbReference>
<evidence type="ECO:0000256" key="2">
    <source>
        <dbReference type="ARBA" id="ARBA00005675"/>
    </source>
</evidence>
<dbReference type="EMBL" id="JAMXFA010000019">
    <property type="protein sequence ID" value="MCT7979135.1"/>
    <property type="molecule type" value="Genomic_DNA"/>
</dbReference>
<dbReference type="SUPFAM" id="SSF81665">
    <property type="entry name" value="Calcium ATPase, transmembrane domain M"/>
    <property type="match status" value="1"/>
</dbReference>
<keyword evidence="4 10" id="KW-0812">Transmembrane</keyword>
<dbReference type="InterPro" id="IPR044492">
    <property type="entry name" value="P_typ_ATPase_HD_dom"/>
</dbReference>
<evidence type="ECO:0000256" key="10">
    <source>
        <dbReference type="SAM" id="Phobius"/>
    </source>
</evidence>
<accession>A0ABT2N8W4</accession>
<keyword evidence="6" id="KW-0067">ATP-binding</keyword>
<dbReference type="InterPro" id="IPR023214">
    <property type="entry name" value="HAD_sf"/>
</dbReference>
<dbReference type="Pfam" id="PF00689">
    <property type="entry name" value="Cation_ATPase_C"/>
    <property type="match status" value="1"/>
</dbReference>
<dbReference type="InterPro" id="IPR001757">
    <property type="entry name" value="P_typ_ATPase"/>
</dbReference>
<reference evidence="12 13" key="1">
    <citation type="journal article" date="2022" name="Front. Microbiol.">
        <title>High genomic differentiation and limited gene flow indicate recent cryptic speciation within the genus Laspinema (cyanobacteria).</title>
        <authorList>
            <person name="Stanojkovic A."/>
            <person name="Skoupy S."/>
            <person name="Skaloud P."/>
            <person name="Dvorak P."/>
        </authorList>
    </citation>
    <scope>NUCLEOTIDE SEQUENCE [LARGE SCALE GENOMIC DNA]</scope>
    <source>
        <strain evidence="12 13">D3b</strain>
    </source>
</reference>
<dbReference type="SUPFAM" id="SSF81660">
    <property type="entry name" value="Metal cation-transporting ATPase, ATP-binding domain N"/>
    <property type="match status" value="1"/>
</dbReference>
<keyword evidence="5" id="KW-0547">Nucleotide-binding</keyword>
<evidence type="ECO:0000256" key="3">
    <source>
        <dbReference type="ARBA" id="ARBA00022475"/>
    </source>
</evidence>
<dbReference type="SFLD" id="SFLDG00002">
    <property type="entry name" value="C1.7:_P-type_atpase_like"/>
    <property type="match status" value="1"/>
</dbReference>
<name>A0ABT2N8W4_9CYAN</name>
<dbReference type="Gene3D" id="1.20.1110.10">
    <property type="entry name" value="Calcium-transporting ATPase, transmembrane domain"/>
    <property type="match status" value="1"/>
</dbReference>
<comment type="similarity">
    <text evidence="2">Belongs to the cation transport ATPase (P-type) (TC 3.A.3) family. Type IIA subfamily.</text>
</comment>
<dbReference type="InterPro" id="IPR050510">
    <property type="entry name" value="Cation_transp_ATPase_P-type"/>
</dbReference>
<dbReference type="Gene3D" id="3.40.50.1000">
    <property type="entry name" value="HAD superfamily/HAD-like"/>
    <property type="match status" value="1"/>
</dbReference>
<dbReference type="PANTHER" id="PTHR43294">
    <property type="entry name" value="SODIUM/POTASSIUM-TRANSPORTING ATPASE SUBUNIT ALPHA"/>
    <property type="match status" value="1"/>
</dbReference>
<feature type="transmembrane region" description="Helical" evidence="10">
    <location>
        <begin position="93"/>
        <end position="112"/>
    </location>
</feature>
<dbReference type="Gene3D" id="3.40.1110.10">
    <property type="entry name" value="Calcium-transporting ATPase, cytoplasmic domain N"/>
    <property type="match status" value="1"/>
</dbReference>
<dbReference type="PRINTS" id="PR00119">
    <property type="entry name" value="CATATPASE"/>
</dbReference>
<feature type="transmembrane region" description="Helical" evidence="10">
    <location>
        <begin position="70"/>
        <end position="87"/>
    </location>
</feature>
<dbReference type="CDD" id="cd02089">
    <property type="entry name" value="P-type_ATPase_Ca_prok"/>
    <property type="match status" value="1"/>
</dbReference>
<dbReference type="SUPFAM" id="SSF56784">
    <property type="entry name" value="HAD-like"/>
    <property type="match status" value="1"/>
</dbReference>
<dbReference type="InterPro" id="IPR036412">
    <property type="entry name" value="HAD-like_sf"/>
</dbReference>
<dbReference type="InterPro" id="IPR008250">
    <property type="entry name" value="ATPase_P-typ_transduc_dom_A_sf"/>
</dbReference>
<proteinExistence type="inferred from homology"/>
<keyword evidence="7" id="KW-1278">Translocase</keyword>
<dbReference type="Pfam" id="PF00122">
    <property type="entry name" value="E1-E2_ATPase"/>
    <property type="match status" value="1"/>
</dbReference>
<dbReference type="InterPro" id="IPR023299">
    <property type="entry name" value="ATPase_P-typ_cyto_dom_N"/>
</dbReference>
<feature type="transmembrane region" description="Helical" evidence="10">
    <location>
        <begin position="841"/>
        <end position="860"/>
    </location>
</feature>
<dbReference type="NCBIfam" id="TIGR01494">
    <property type="entry name" value="ATPase_P-type"/>
    <property type="match status" value="2"/>
</dbReference>
<evidence type="ECO:0000256" key="6">
    <source>
        <dbReference type="ARBA" id="ARBA00022840"/>
    </source>
</evidence>
<feature type="transmembrane region" description="Helical" evidence="10">
    <location>
        <begin position="872"/>
        <end position="891"/>
    </location>
</feature>
<evidence type="ECO:0000259" key="11">
    <source>
        <dbReference type="SMART" id="SM00831"/>
    </source>
</evidence>
<dbReference type="SFLD" id="SFLDF00027">
    <property type="entry name" value="p-type_atpase"/>
    <property type="match status" value="1"/>
</dbReference>
<dbReference type="InterPro" id="IPR059000">
    <property type="entry name" value="ATPase_P-type_domA"/>
</dbReference>
<feature type="transmembrane region" description="Helical" evidence="10">
    <location>
        <begin position="291"/>
        <end position="314"/>
    </location>
</feature>
<dbReference type="InterPro" id="IPR023298">
    <property type="entry name" value="ATPase_P-typ_TM_dom_sf"/>
</dbReference>
<feature type="transmembrane region" description="Helical" evidence="10">
    <location>
        <begin position="903"/>
        <end position="922"/>
    </location>
</feature>
<evidence type="ECO:0000256" key="1">
    <source>
        <dbReference type="ARBA" id="ARBA00004651"/>
    </source>
</evidence>
<feature type="domain" description="Cation-transporting P-type ATPase N-terminal" evidence="11">
    <location>
        <begin position="13"/>
        <end position="87"/>
    </location>
</feature>
<dbReference type="InterPro" id="IPR018303">
    <property type="entry name" value="ATPase_P-typ_P_site"/>
</dbReference>
<evidence type="ECO:0000256" key="7">
    <source>
        <dbReference type="ARBA" id="ARBA00022967"/>
    </source>
</evidence>
<protein>
    <submittedName>
        <fullName evidence="12">Cation-translocating P-type ATPase</fullName>
    </submittedName>
</protein>
<organism evidence="12 13">
    <name type="scientific">Laspinema olomoucense D3b</name>
    <dbReference type="NCBI Taxonomy" id="2953688"/>
    <lineage>
        <taxon>Bacteria</taxon>
        <taxon>Bacillati</taxon>
        <taxon>Cyanobacteriota</taxon>
        <taxon>Cyanophyceae</taxon>
        <taxon>Oscillatoriophycideae</taxon>
        <taxon>Oscillatoriales</taxon>
        <taxon>Laspinemataceae</taxon>
        <taxon>Laspinema</taxon>
        <taxon>Laspinema olomoucense</taxon>
    </lineage>
</organism>
<dbReference type="PROSITE" id="PS00154">
    <property type="entry name" value="ATPASE_E1_E2"/>
    <property type="match status" value="1"/>
</dbReference>
<dbReference type="Proteomes" id="UP001525961">
    <property type="component" value="Unassembled WGS sequence"/>
</dbReference>
<comment type="subcellular location">
    <subcellularLocation>
        <location evidence="1">Cell membrane</location>
        <topology evidence="1">Multi-pass membrane protein</topology>
    </subcellularLocation>
</comment>
<evidence type="ECO:0000256" key="9">
    <source>
        <dbReference type="ARBA" id="ARBA00023136"/>
    </source>
</evidence>
<dbReference type="Gene3D" id="2.70.150.10">
    <property type="entry name" value="Calcium-transporting ATPase, cytoplasmic transduction domain A"/>
    <property type="match status" value="1"/>
</dbReference>
<evidence type="ECO:0000256" key="4">
    <source>
        <dbReference type="ARBA" id="ARBA00022692"/>
    </source>
</evidence>
<dbReference type="SMART" id="SM00831">
    <property type="entry name" value="Cation_ATPase_N"/>
    <property type="match status" value="1"/>
</dbReference>
<dbReference type="InterPro" id="IPR004014">
    <property type="entry name" value="ATPase_P-typ_cation-transptr_N"/>
</dbReference>
<evidence type="ECO:0000256" key="8">
    <source>
        <dbReference type="ARBA" id="ARBA00022989"/>
    </source>
</evidence>
<evidence type="ECO:0000313" key="12">
    <source>
        <dbReference type="EMBL" id="MCT7979135.1"/>
    </source>
</evidence>
<evidence type="ECO:0000313" key="13">
    <source>
        <dbReference type="Proteomes" id="UP001525961"/>
    </source>
</evidence>
<evidence type="ECO:0000256" key="5">
    <source>
        <dbReference type="ARBA" id="ARBA00022741"/>
    </source>
</evidence>
<dbReference type="RefSeq" id="WP_261236008.1">
    <property type="nucleotide sequence ID" value="NZ_JAMXFA010000019.1"/>
</dbReference>
<sequence>MSAISSGQHPPVPWHTFDIDTTLEKLQVDPATGLSSAEVLERLEQYGPNELQETAGRSPWIILLDQFKNIMLLMLIGVAFVSGFLAIQEKEFPKDAVAIMLIVILNGVLGYLQESRAEKALAALKSLASPLVRVLRDGKLLEVAAKDVVPGDIMFLEAGVQVAADARLLEESNLQIRESALTGEAHSVEKDAPLSLAENTPLGDRLNIVFCGTEVVKGRAKAIVVGTGMHTELGKIAALIQGVESEDTPLQRRMTQLGNVLVTGALVVVALVVLGGTLVQGMDAFSNLLEISLSMAVAIVPEGLPAVITVTLALGTQRMVKRHALIRKLPAVETLGSVTTICSDKTGTLTQNKMVVQGVETASHSLTVTGEGYQPTGDFLRADGSKIGVGQLGDAPDLETLLLSCVQCNDAVLQYENNDWGIVGDPTEAALLALAGKLEFTSDRLSPQLPRIAEFPFSSERKRMSVVCRVSNAESKVLTQNSPPFVMFTKGSPELTLGCCTQVLIGNQLQPLSEAQRQQILARNNDLASRGLRVLGFAYKPLSVQPPEGSEEQAERELVWLGMVGMLDAPRPEVREAVVKCRRAGIRVIMITGDHQLTASAIAQDLGIAQEGDRVLIGQQLEEMSQDELEREVDHVSVYARVSPEHKLRIVQALQKRGKFVAMTGDGVNDAPALKQADIGIAMGITGTDVSKEASDMVLLDDNFATIVAATEEGRVVYTNIRRFIKYILGSNIGELLTIAAAPLLGLPGVPLTPLQILWMNLVTDGFPALALAVEPPEPDVMYRPPFSPRENIFARGLGLYMVRIGIVFAIISIALMMWAYSHTHAVKSDVLDADRWKTMVFTTLCVAQMGHAIAIRSHSQLTIQLNPFSNPYVFGAVIITTILQFMLIYVAPLRAFFGTHWLPLNELAICLGFSSLLFVWLELEKVFFQVFQSRKQPAGIQQKP</sequence>
<dbReference type="PANTHER" id="PTHR43294:SF21">
    <property type="entry name" value="CATION TRANSPORTING ATPASE"/>
    <property type="match status" value="1"/>
</dbReference>
<keyword evidence="13" id="KW-1185">Reference proteome</keyword>
<dbReference type="Pfam" id="PF00690">
    <property type="entry name" value="Cation_ATPase_N"/>
    <property type="match status" value="1"/>
</dbReference>
<gene>
    <name evidence="12" type="ORF">NG792_15600</name>
</gene>
<keyword evidence="9 10" id="KW-0472">Membrane</keyword>
<keyword evidence="8 10" id="KW-1133">Transmembrane helix</keyword>
<comment type="caution">
    <text evidence="12">The sequence shown here is derived from an EMBL/GenBank/DDBJ whole genome shotgun (WGS) entry which is preliminary data.</text>
</comment>
<dbReference type="InterPro" id="IPR006068">
    <property type="entry name" value="ATPase_P-typ_cation-transptr_C"/>
</dbReference>
<dbReference type="SFLD" id="SFLDS00003">
    <property type="entry name" value="Haloacid_Dehalogenase"/>
    <property type="match status" value="1"/>
</dbReference>
<dbReference type="SUPFAM" id="SSF81653">
    <property type="entry name" value="Calcium ATPase, transduction domain A"/>
    <property type="match status" value="1"/>
</dbReference>
<feature type="transmembrane region" description="Helical" evidence="10">
    <location>
        <begin position="260"/>
        <end position="279"/>
    </location>
</feature>
<feature type="transmembrane region" description="Helical" evidence="10">
    <location>
        <begin position="798"/>
        <end position="821"/>
    </location>
</feature>